<dbReference type="InterPro" id="IPR047047">
    <property type="entry name" value="GST_Omega-like_C"/>
</dbReference>
<dbReference type="RefSeq" id="WP_035256454.1">
    <property type="nucleotide sequence ID" value="NZ_JFKE01000002.1"/>
</dbReference>
<dbReference type="InterPro" id="IPR016639">
    <property type="entry name" value="GST_Omega/GSH"/>
</dbReference>
<dbReference type="SUPFAM" id="SSF52833">
    <property type="entry name" value="Thioredoxin-like"/>
    <property type="match status" value="1"/>
</dbReference>
<dbReference type="EMBL" id="JFKE01000002">
    <property type="protein sequence ID" value="KAJ56427.1"/>
    <property type="molecule type" value="Genomic_DNA"/>
</dbReference>
<dbReference type="InterPro" id="IPR010987">
    <property type="entry name" value="Glutathione-S-Trfase_C-like"/>
</dbReference>
<dbReference type="InterPro" id="IPR036282">
    <property type="entry name" value="Glutathione-S-Trfase_C_sf"/>
</dbReference>
<dbReference type="GO" id="GO:0004364">
    <property type="term" value="F:glutathione transferase activity"/>
    <property type="evidence" value="ECO:0007669"/>
    <property type="project" value="InterPro"/>
</dbReference>
<dbReference type="SFLD" id="SFLDG01148">
    <property type="entry name" value="Xi_(cytGST)"/>
    <property type="match status" value="1"/>
</dbReference>
<dbReference type="PIRSF" id="PIRSF015753">
    <property type="entry name" value="GST"/>
    <property type="match status" value="1"/>
</dbReference>
<gene>
    <name evidence="5" type="ORF">ACMU_05645</name>
</gene>
<keyword evidence="5" id="KW-0808">Transferase</keyword>
<dbReference type="InterPro" id="IPR040079">
    <property type="entry name" value="Glutathione_S-Trfase"/>
</dbReference>
<dbReference type="SFLD" id="SFLDG01206">
    <property type="entry name" value="Xi.1"/>
    <property type="match status" value="1"/>
</dbReference>
<name>A0A037ZLN7_9RHOB</name>
<keyword evidence="6" id="KW-1185">Reference proteome</keyword>
<dbReference type="GO" id="GO:0005737">
    <property type="term" value="C:cytoplasm"/>
    <property type="evidence" value="ECO:0007669"/>
    <property type="project" value="TreeGrafter"/>
</dbReference>
<dbReference type="Pfam" id="PF13410">
    <property type="entry name" value="GST_C_2"/>
    <property type="match status" value="1"/>
</dbReference>
<reference evidence="5 6" key="1">
    <citation type="submission" date="2014-03" db="EMBL/GenBank/DDBJ databases">
        <title>Draft Genome Sequence of Actibacterium mucosum KCTC 23349, a Marine Alphaproteobacterium with Complex Ionic Requirements Isolated from Mediterranean Seawater at Malvarrosa Beach, Valencia, Spain.</title>
        <authorList>
            <person name="Arahal D.R."/>
            <person name="Shao Z."/>
            <person name="Lai Q."/>
            <person name="Pujalte M.J."/>
        </authorList>
    </citation>
    <scope>NUCLEOTIDE SEQUENCE [LARGE SCALE GENOMIC DNA]</scope>
    <source>
        <strain evidence="5 6">KCTC 23349</strain>
    </source>
</reference>
<dbReference type="Gene3D" id="3.40.30.10">
    <property type="entry name" value="Glutaredoxin"/>
    <property type="match status" value="1"/>
</dbReference>
<dbReference type="PROSITE" id="PS50405">
    <property type="entry name" value="GST_CTER"/>
    <property type="match status" value="1"/>
</dbReference>
<accession>A0A037ZLN7</accession>
<dbReference type="InterPro" id="IPR004045">
    <property type="entry name" value="Glutathione_S-Trfase_N"/>
</dbReference>
<dbReference type="OrthoDB" id="9769158at2"/>
<proteinExistence type="predicted"/>
<comment type="caution">
    <text evidence="5">The sequence shown here is derived from an EMBL/GenBank/DDBJ whole genome shotgun (WGS) entry which is preliminary data.</text>
</comment>
<evidence type="ECO:0000256" key="2">
    <source>
        <dbReference type="PIRSR" id="PIRSR015753-2"/>
    </source>
</evidence>
<dbReference type="AlphaFoldDB" id="A0A037ZLN7"/>
<feature type="binding site" evidence="2">
    <location>
        <position position="96"/>
    </location>
    <ligand>
        <name>glutathione</name>
        <dbReference type="ChEBI" id="CHEBI:57925"/>
    </ligand>
</feature>
<evidence type="ECO:0000256" key="1">
    <source>
        <dbReference type="PIRSR" id="PIRSR015753-1"/>
    </source>
</evidence>
<dbReference type="PANTHER" id="PTHR32419">
    <property type="entry name" value="GLUTATHIONYL-HYDROQUINONE REDUCTASE"/>
    <property type="match status" value="1"/>
</dbReference>
<dbReference type="Proteomes" id="UP000026249">
    <property type="component" value="Unassembled WGS sequence"/>
</dbReference>
<organism evidence="5 6">
    <name type="scientific">Actibacterium mucosum KCTC 23349</name>
    <dbReference type="NCBI Taxonomy" id="1454373"/>
    <lineage>
        <taxon>Bacteria</taxon>
        <taxon>Pseudomonadati</taxon>
        <taxon>Pseudomonadota</taxon>
        <taxon>Alphaproteobacteria</taxon>
        <taxon>Rhodobacterales</taxon>
        <taxon>Roseobacteraceae</taxon>
        <taxon>Actibacterium</taxon>
    </lineage>
</organism>
<feature type="active site" description="Proton donor/acceptor" evidence="1">
    <location>
        <position position="194"/>
    </location>
</feature>
<dbReference type="Gene3D" id="1.20.1050.10">
    <property type="match status" value="1"/>
</dbReference>
<feature type="domain" description="GST C-terminal" evidence="4">
    <location>
        <begin position="168"/>
        <end position="296"/>
    </location>
</feature>
<dbReference type="SUPFAM" id="SSF47616">
    <property type="entry name" value="GST C-terminal domain-like"/>
    <property type="match status" value="1"/>
</dbReference>
<evidence type="ECO:0000259" key="4">
    <source>
        <dbReference type="PROSITE" id="PS50405"/>
    </source>
</evidence>
<dbReference type="SFLD" id="SFLDS00019">
    <property type="entry name" value="Glutathione_Transferase_(cytos"/>
    <property type="match status" value="1"/>
</dbReference>
<evidence type="ECO:0000313" key="5">
    <source>
        <dbReference type="EMBL" id="KAJ56427.1"/>
    </source>
</evidence>
<feature type="binding site" evidence="2">
    <location>
        <begin position="130"/>
        <end position="133"/>
    </location>
    <ligand>
        <name>glutathione</name>
        <dbReference type="ChEBI" id="CHEBI:57925"/>
    </ligand>
</feature>
<dbReference type="STRING" id="1454373.ACMU_05645"/>
<feature type="site" description="Lowers pKa of active site Cys" evidence="3">
    <location>
        <position position="296"/>
    </location>
</feature>
<dbReference type="CDD" id="cd03190">
    <property type="entry name" value="GST_C_Omega_like"/>
    <property type="match status" value="1"/>
</dbReference>
<evidence type="ECO:0000313" key="6">
    <source>
        <dbReference type="Proteomes" id="UP000026249"/>
    </source>
</evidence>
<dbReference type="InterPro" id="IPR036249">
    <property type="entry name" value="Thioredoxin-like_sf"/>
</dbReference>
<dbReference type="Pfam" id="PF13409">
    <property type="entry name" value="GST_N_2"/>
    <property type="match status" value="1"/>
</dbReference>
<dbReference type="PANTHER" id="PTHR32419:SF6">
    <property type="entry name" value="GLUTATHIONE S-TRANSFERASE OMEGA-LIKE 1-RELATED"/>
    <property type="match status" value="1"/>
</dbReference>
<protein>
    <submittedName>
        <fullName evidence="5">Glutathione S-transferase</fullName>
    </submittedName>
</protein>
<evidence type="ECO:0000256" key="3">
    <source>
        <dbReference type="PIRSR" id="PIRSR015753-3"/>
    </source>
</evidence>
<feature type="binding site" evidence="2">
    <location>
        <begin position="148"/>
        <end position="149"/>
    </location>
    <ligand>
        <name>glutathione</name>
        <dbReference type="ChEBI" id="CHEBI:57925"/>
    </ligand>
</feature>
<feature type="site" description="Lowers pKa of active site Cys" evidence="3">
    <location>
        <position position="253"/>
    </location>
</feature>
<sequence length="319" mass="35390">MLVDGKWSNSWDPFQKSDAKGRFVRQTSTFRDWITPDGAPGPEGQRAFPAEAGRYHLYVAYICPWASRTLMARQLKGLSDVISVSVVDPRLGDNGWEFGDFPGSSGADDQIGARFLHQLYSISDPAVNGRATVPVLWDKARKTIVNNESADILRIMNSGFGDLANDVDLRPEDLVDQIDVLNDAIYEPFNNGVYKAGFAKSQEAHNEAVTTVFDTMDAMETRLSDGRDFLLGDRLTETDLRAFVTLIRFDAAYVGLFKTNRKRVEDYPFLQAYTKRVLDLPGIRSTVKIDHIKAGYYSIAALNPNGIVPNGPDLSALGL</sequence>
<feature type="active site" description="Nucleophile" evidence="1">
    <location>
        <position position="63"/>
    </location>
</feature>